<dbReference type="InterPro" id="IPR000014">
    <property type="entry name" value="PAS"/>
</dbReference>
<dbReference type="SMART" id="SM00086">
    <property type="entry name" value="PAC"/>
    <property type="match status" value="2"/>
</dbReference>
<organism evidence="12 13">
    <name type="scientific">Zemynaea arenosa</name>
    <dbReference type="NCBI Taxonomy" id="2561931"/>
    <lineage>
        <taxon>Bacteria</taxon>
        <taxon>Pseudomonadati</taxon>
        <taxon>Pseudomonadota</taxon>
        <taxon>Betaproteobacteria</taxon>
        <taxon>Burkholderiales</taxon>
        <taxon>Oxalobacteraceae</taxon>
        <taxon>Telluria group</taxon>
        <taxon>Zemynaea</taxon>
    </lineage>
</organism>
<dbReference type="PROSITE" id="PS50113">
    <property type="entry name" value="PAC"/>
    <property type="match status" value="1"/>
</dbReference>
<dbReference type="Pfam" id="PF00072">
    <property type="entry name" value="Response_reg"/>
    <property type="match status" value="1"/>
</dbReference>
<keyword evidence="13" id="KW-1185">Reference proteome</keyword>
<dbReference type="InterPro" id="IPR004358">
    <property type="entry name" value="Sig_transdc_His_kin-like_C"/>
</dbReference>
<reference evidence="12 13" key="1">
    <citation type="submission" date="2019-03" db="EMBL/GenBank/DDBJ databases">
        <title>Draft Genome Sequence of Massilia arenosa sp. nov., a Novel Massilia Species Isolated from a Sandy-loam Maize Soil.</title>
        <authorList>
            <person name="Raths R."/>
            <person name="Peta V."/>
            <person name="Bucking H."/>
        </authorList>
    </citation>
    <scope>NUCLEOTIDE SEQUENCE [LARGE SCALE GENOMIC DNA]</scope>
    <source>
        <strain evidence="12 13">MC02</strain>
    </source>
</reference>
<dbReference type="AlphaFoldDB" id="A0A4Y9RYD1"/>
<dbReference type="InterPro" id="IPR036890">
    <property type="entry name" value="HATPase_C_sf"/>
</dbReference>
<dbReference type="SMART" id="SM00448">
    <property type="entry name" value="REC"/>
    <property type="match status" value="1"/>
</dbReference>
<dbReference type="InterPro" id="IPR013655">
    <property type="entry name" value="PAS_fold_3"/>
</dbReference>
<evidence type="ECO:0000256" key="7">
    <source>
        <dbReference type="PROSITE-ProRule" id="PRU00169"/>
    </source>
</evidence>
<evidence type="ECO:0000256" key="8">
    <source>
        <dbReference type="SAM" id="MobiDB-lite"/>
    </source>
</evidence>
<dbReference type="NCBIfam" id="TIGR00229">
    <property type="entry name" value="sensory_box"/>
    <property type="match status" value="1"/>
</dbReference>
<dbReference type="PRINTS" id="PR00344">
    <property type="entry name" value="BCTRLSENSOR"/>
</dbReference>
<dbReference type="PANTHER" id="PTHR43547:SF2">
    <property type="entry name" value="HYBRID SIGNAL TRANSDUCTION HISTIDINE KINASE C"/>
    <property type="match status" value="1"/>
</dbReference>
<evidence type="ECO:0000313" key="13">
    <source>
        <dbReference type="Proteomes" id="UP000298438"/>
    </source>
</evidence>
<proteinExistence type="predicted"/>
<feature type="compositionally biased region" description="Low complexity" evidence="8">
    <location>
        <begin position="122"/>
        <end position="145"/>
    </location>
</feature>
<dbReference type="Proteomes" id="UP000298438">
    <property type="component" value="Unassembled WGS sequence"/>
</dbReference>
<gene>
    <name evidence="12" type="ORF">E4L96_20370</name>
</gene>
<dbReference type="Gene3D" id="3.40.50.2300">
    <property type="match status" value="1"/>
</dbReference>
<accession>A0A4Y9RYD1</accession>
<dbReference type="EC" id="2.7.13.3" evidence="3"/>
<dbReference type="SUPFAM" id="SSF47384">
    <property type="entry name" value="Homodimeric domain of signal transducing histidine kinase"/>
    <property type="match status" value="1"/>
</dbReference>
<dbReference type="InterPro" id="IPR036097">
    <property type="entry name" value="HisK_dim/P_sf"/>
</dbReference>
<dbReference type="Pfam" id="PF08448">
    <property type="entry name" value="PAS_4"/>
    <property type="match status" value="1"/>
</dbReference>
<protein>
    <recommendedName>
        <fullName evidence="3">histidine kinase</fullName>
        <ecNumber evidence="3">2.7.13.3</ecNumber>
    </recommendedName>
</protein>
<feature type="domain" description="Response regulatory" evidence="10">
    <location>
        <begin position="705"/>
        <end position="820"/>
    </location>
</feature>
<dbReference type="InterPro" id="IPR011006">
    <property type="entry name" value="CheY-like_superfamily"/>
</dbReference>
<comment type="catalytic activity">
    <reaction evidence="1">
        <text>ATP + protein L-histidine = ADP + protein N-phospho-L-histidine.</text>
        <dbReference type="EC" id="2.7.13.3"/>
    </reaction>
</comment>
<dbReference type="PROSITE" id="PS50109">
    <property type="entry name" value="HIS_KIN"/>
    <property type="match status" value="1"/>
</dbReference>
<evidence type="ECO:0000256" key="5">
    <source>
        <dbReference type="ARBA" id="ARBA00022679"/>
    </source>
</evidence>
<comment type="caution">
    <text evidence="12">The sequence shown here is derived from an EMBL/GenBank/DDBJ whole genome shotgun (WGS) entry which is preliminary data.</text>
</comment>
<sequence>MVDKDSPAQGGVIGGGTAGAFLRAHAWENDPLGAPDSWPDWLRGQVNTLLAAPVPMALVVAGHGRVFCNDAFAEACGLPGAEADLLALERLPGIDALAAAIDAAARGTVRIVVVSQGRRSGADSANCGDAASADSDGAASSASGSGDTGGCGDSSTGTDDVRCGGAQVQLSCVPVFDGTRVQGVLLLAAPVAVPVPAPSPLDNLARLHELFDLAPGPIAILSGPEHRYVFSNRANSAYTGGLALEGRAVRELFPPELIAQFVGLLDNVYRTGEPLVGRATAVDLPAPEGGTRRVYLDFVYHPIRNDNGEIVGIFHQASDVTAAVVANEALRLSEQRLREGATAARMVAWEWDLRTGTVTCSDNAREILGYDLADVEERWKQVVPEDVDQLRSAFAEAIAGDGNLKVISRRIRPDDGRVIWVDNRGTVVRDDAGAAIAVRGITVDVTERVAAEQELQAANRRKDEFLAMLAHELRNPLAPIATAAMLLKLPEVDTARARHAVDVIDRQVRHMTALVDDLLDVSRVTRGLVQLEMAPCELGAIAASAVEQSRPLIEARGHRLDLRADLEASWVLGERTRLVQVIANLLNNAAKYTPPGGQIVLELGGSDSTVTVTVRDNGSGIEAALLPRVFDLFSQGERTPDRSQGGLGIGLALVQRLVQLHGGSVTARSAGRGQGSTFTVTLPRVAAGAERMPDAGARVAAQPRNIVVVDDHADGGTLLASWLRTQGHRVTLHASARSALESDQVAQAEMFVLDIGLPDMDGYTLATALRGRAAPHAVFVALTGYGRQQDRERSLAAGFHHHLVKPVHAPHLLELIAALGARTT</sequence>
<keyword evidence="5" id="KW-0808">Transferase</keyword>
<evidence type="ECO:0000256" key="4">
    <source>
        <dbReference type="ARBA" id="ARBA00022553"/>
    </source>
</evidence>
<evidence type="ECO:0000259" key="9">
    <source>
        <dbReference type="PROSITE" id="PS50109"/>
    </source>
</evidence>
<dbReference type="InterPro" id="IPR001789">
    <property type="entry name" value="Sig_transdc_resp-reg_receiver"/>
</dbReference>
<dbReference type="PANTHER" id="PTHR43547">
    <property type="entry name" value="TWO-COMPONENT HISTIDINE KINASE"/>
    <property type="match status" value="1"/>
</dbReference>
<dbReference type="FunFam" id="3.30.565.10:FF:000006">
    <property type="entry name" value="Sensor histidine kinase WalK"/>
    <property type="match status" value="1"/>
</dbReference>
<dbReference type="SMART" id="SM00387">
    <property type="entry name" value="HATPase_c"/>
    <property type="match status" value="1"/>
</dbReference>
<name>A0A4Y9RYD1_9BURK</name>
<evidence type="ECO:0000259" key="11">
    <source>
        <dbReference type="PROSITE" id="PS50113"/>
    </source>
</evidence>
<dbReference type="InterPro" id="IPR005467">
    <property type="entry name" value="His_kinase_dom"/>
</dbReference>
<keyword evidence="6" id="KW-0418">Kinase</keyword>
<evidence type="ECO:0000256" key="2">
    <source>
        <dbReference type="ARBA" id="ARBA00004429"/>
    </source>
</evidence>
<dbReference type="Gene3D" id="1.10.287.130">
    <property type="match status" value="1"/>
</dbReference>
<dbReference type="EMBL" id="SPVF01000253">
    <property type="protein sequence ID" value="TFW13231.1"/>
    <property type="molecule type" value="Genomic_DNA"/>
</dbReference>
<dbReference type="Gene3D" id="3.30.565.10">
    <property type="entry name" value="Histidine kinase-like ATPase, C-terminal domain"/>
    <property type="match status" value="1"/>
</dbReference>
<dbReference type="InterPro" id="IPR001610">
    <property type="entry name" value="PAC"/>
</dbReference>
<dbReference type="Pfam" id="PF08447">
    <property type="entry name" value="PAS_3"/>
    <property type="match status" value="1"/>
</dbReference>
<dbReference type="Pfam" id="PF02518">
    <property type="entry name" value="HATPase_c"/>
    <property type="match status" value="1"/>
</dbReference>
<dbReference type="SUPFAM" id="SSF55874">
    <property type="entry name" value="ATPase domain of HSP90 chaperone/DNA topoisomerase II/histidine kinase"/>
    <property type="match status" value="1"/>
</dbReference>
<dbReference type="InterPro" id="IPR013656">
    <property type="entry name" value="PAS_4"/>
</dbReference>
<feature type="domain" description="PAC" evidence="11">
    <location>
        <begin position="405"/>
        <end position="457"/>
    </location>
</feature>
<feature type="modified residue" description="4-aspartylphosphate" evidence="7">
    <location>
        <position position="754"/>
    </location>
</feature>
<evidence type="ECO:0000313" key="12">
    <source>
        <dbReference type="EMBL" id="TFW13231.1"/>
    </source>
</evidence>
<dbReference type="SMART" id="SM00091">
    <property type="entry name" value="PAS"/>
    <property type="match status" value="2"/>
</dbReference>
<dbReference type="SMART" id="SM00388">
    <property type="entry name" value="HisKA"/>
    <property type="match status" value="1"/>
</dbReference>
<dbReference type="InterPro" id="IPR035965">
    <property type="entry name" value="PAS-like_dom_sf"/>
</dbReference>
<evidence type="ECO:0000256" key="1">
    <source>
        <dbReference type="ARBA" id="ARBA00000085"/>
    </source>
</evidence>
<dbReference type="CDD" id="cd00082">
    <property type="entry name" value="HisKA"/>
    <property type="match status" value="1"/>
</dbReference>
<feature type="region of interest" description="Disordered" evidence="8">
    <location>
        <begin position="120"/>
        <end position="157"/>
    </location>
</feature>
<dbReference type="InterPro" id="IPR003594">
    <property type="entry name" value="HATPase_dom"/>
</dbReference>
<dbReference type="CDD" id="cd00075">
    <property type="entry name" value="HATPase"/>
    <property type="match status" value="1"/>
</dbReference>
<dbReference type="Gene3D" id="3.30.450.20">
    <property type="entry name" value="PAS domain"/>
    <property type="match status" value="2"/>
</dbReference>
<dbReference type="Pfam" id="PF00512">
    <property type="entry name" value="HisKA"/>
    <property type="match status" value="1"/>
</dbReference>
<evidence type="ECO:0000259" key="10">
    <source>
        <dbReference type="PROSITE" id="PS50110"/>
    </source>
</evidence>
<dbReference type="GO" id="GO:0005886">
    <property type="term" value="C:plasma membrane"/>
    <property type="evidence" value="ECO:0007669"/>
    <property type="project" value="UniProtKB-SubCell"/>
</dbReference>
<dbReference type="SUPFAM" id="SSF52172">
    <property type="entry name" value="CheY-like"/>
    <property type="match status" value="1"/>
</dbReference>
<dbReference type="GO" id="GO:0000155">
    <property type="term" value="F:phosphorelay sensor kinase activity"/>
    <property type="evidence" value="ECO:0007669"/>
    <property type="project" value="InterPro"/>
</dbReference>
<dbReference type="InterPro" id="IPR000700">
    <property type="entry name" value="PAS-assoc_C"/>
</dbReference>
<feature type="domain" description="Histidine kinase" evidence="9">
    <location>
        <begin position="468"/>
        <end position="686"/>
    </location>
</feature>
<dbReference type="PROSITE" id="PS50110">
    <property type="entry name" value="RESPONSE_REGULATORY"/>
    <property type="match status" value="1"/>
</dbReference>
<dbReference type="SUPFAM" id="SSF55785">
    <property type="entry name" value="PYP-like sensor domain (PAS domain)"/>
    <property type="match status" value="2"/>
</dbReference>
<evidence type="ECO:0000256" key="3">
    <source>
        <dbReference type="ARBA" id="ARBA00012438"/>
    </source>
</evidence>
<dbReference type="InterPro" id="IPR003661">
    <property type="entry name" value="HisK_dim/P_dom"/>
</dbReference>
<keyword evidence="4 7" id="KW-0597">Phosphoprotein</keyword>
<comment type="subcellular location">
    <subcellularLocation>
        <location evidence="2">Cell inner membrane</location>
        <topology evidence="2">Multi-pass membrane protein</topology>
    </subcellularLocation>
</comment>
<dbReference type="CDD" id="cd00130">
    <property type="entry name" value="PAS"/>
    <property type="match status" value="1"/>
</dbReference>
<evidence type="ECO:0000256" key="6">
    <source>
        <dbReference type="ARBA" id="ARBA00022777"/>
    </source>
</evidence>